<feature type="transmembrane region" description="Helical" evidence="1">
    <location>
        <begin position="304"/>
        <end position="323"/>
    </location>
</feature>
<organism evidence="2 3">
    <name type="scientific">Candidatus Roizmanbacteria bacterium RIFCSPHIGHO2_01_FULL_39_12c</name>
    <dbReference type="NCBI Taxonomy" id="1802031"/>
    <lineage>
        <taxon>Bacteria</taxon>
        <taxon>Candidatus Roizmaniibacteriota</taxon>
    </lineage>
</organism>
<feature type="transmembrane region" description="Helical" evidence="1">
    <location>
        <begin position="12"/>
        <end position="34"/>
    </location>
</feature>
<feature type="transmembrane region" description="Helical" evidence="1">
    <location>
        <begin position="389"/>
        <end position="412"/>
    </location>
</feature>
<evidence type="ECO:0000313" key="2">
    <source>
        <dbReference type="EMBL" id="OGK17656.1"/>
    </source>
</evidence>
<evidence type="ECO:0008006" key="4">
    <source>
        <dbReference type="Google" id="ProtNLM"/>
    </source>
</evidence>
<keyword evidence="1" id="KW-0472">Membrane</keyword>
<feature type="transmembrane region" description="Helical" evidence="1">
    <location>
        <begin position="132"/>
        <end position="151"/>
    </location>
</feature>
<feature type="transmembrane region" description="Helical" evidence="1">
    <location>
        <begin position="445"/>
        <end position="462"/>
    </location>
</feature>
<sequence>MFRGIKLRQSQIVIFCTSFIAGLLSILHLVIGYAKTPADSIYLWIPHYYLDYFVFVGGIAQGMRGNWFFENPYSVKDSSKTIMAWWQYIFYGKFASFFHLSPMIVYAVTIFLLSFISIWLMYFIIRRILSDSHFLIQLAALIFSLSAGPFFKLSNVKGSFPIIPFNFWQSPATFFDRFDPIPHHLLGMVFSLVLILLVGKTLDKIEDISLGQALLTAVLQAFIIIFMLTFSPFQALIFLIALIVIGLLHIFRLKFQGLLYIFIILFLVVPAAVLLKMHHQQIPMLLLSSRADQGYQLHPSLKDILLTTGPILVFVPFGLWLYFKKLSPTRWLLFLFVVSSYFLFSTNLAYYLGSHNLRFLTPLSYLFFGVLSLLGMIQIGRLLPKMGKWIVFPGAIIILLLFLPANILTFYVRLIDKNIFTETVYLKKNIVEGFQFIDSVKDNKAVLTTPSVFMGAILPIFVDKKVYLGRHSFTPDYEERQTTVSHFYNGWIKAQEAEAILNRNNIGYIILTSMEGFKIDPLLRYPFLQEVYRNKDVIVFRVKK</sequence>
<protein>
    <recommendedName>
        <fullName evidence="4">Glycosyltransferase RgtA/B/C/D-like domain-containing protein</fullName>
    </recommendedName>
</protein>
<accession>A0A1F7GFP3</accession>
<evidence type="ECO:0000256" key="1">
    <source>
        <dbReference type="SAM" id="Phobius"/>
    </source>
</evidence>
<dbReference type="AlphaFoldDB" id="A0A1F7GFP3"/>
<gene>
    <name evidence="2" type="ORF">A2774_03645</name>
</gene>
<name>A0A1F7GFP3_9BACT</name>
<proteinExistence type="predicted"/>
<feature type="transmembrane region" description="Helical" evidence="1">
    <location>
        <begin position="258"/>
        <end position="277"/>
    </location>
</feature>
<reference evidence="2 3" key="1">
    <citation type="journal article" date="2016" name="Nat. Commun.">
        <title>Thousands of microbial genomes shed light on interconnected biogeochemical processes in an aquifer system.</title>
        <authorList>
            <person name="Anantharaman K."/>
            <person name="Brown C.T."/>
            <person name="Hug L.A."/>
            <person name="Sharon I."/>
            <person name="Castelle C.J."/>
            <person name="Probst A.J."/>
            <person name="Thomas B.C."/>
            <person name="Singh A."/>
            <person name="Wilkins M.J."/>
            <person name="Karaoz U."/>
            <person name="Brodie E.L."/>
            <person name="Williams K.H."/>
            <person name="Hubbard S.S."/>
            <person name="Banfield J.F."/>
        </authorList>
    </citation>
    <scope>NUCLEOTIDE SEQUENCE [LARGE SCALE GENOMIC DNA]</scope>
</reference>
<feature type="transmembrane region" description="Helical" evidence="1">
    <location>
        <begin position="104"/>
        <end position="125"/>
    </location>
</feature>
<feature type="transmembrane region" description="Helical" evidence="1">
    <location>
        <begin position="181"/>
        <end position="198"/>
    </location>
</feature>
<evidence type="ECO:0000313" key="3">
    <source>
        <dbReference type="Proteomes" id="UP000177208"/>
    </source>
</evidence>
<feature type="transmembrane region" description="Helical" evidence="1">
    <location>
        <begin position="233"/>
        <end position="251"/>
    </location>
</feature>
<feature type="transmembrane region" description="Helical" evidence="1">
    <location>
        <begin position="332"/>
        <end position="353"/>
    </location>
</feature>
<dbReference type="EMBL" id="MFZG01000002">
    <property type="protein sequence ID" value="OGK17656.1"/>
    <property type="molecule type" value="Genomic_DNA"/>
</dbReference>
<keyword evidence="1" id="KW-1133">Transmembrane helix</keyword>
<dbReference type="Proteomes" id="UP000177208">
    <property type="component" value="Unassembled WGS sequence"/>
</dbReference>
<keyword evidence="1" id="KW-0812">Transmembrane</keyword>
<feature type="transmembrane region" description="Helical" evidence="1">
    <location>
        <begin position="359"/>
        <end position="377"/>
    </location>
</feature>
<feature type="transmembrane region" description="Helical" evidence="1">
    <location>
        <begin position="210"/>
        <end position="227"/>
    </location>
</feature>
<comment type="caution">
    <text evidence="2">The sequence shown here is derived from an EMBL/GenBank/DDBJ whole genome shotgun (WGS) entry which is preliminary data.</text>
</comment>